<dbReference type="AlphaFoldDB" id="A0A8D8JFL2"/>
<organism evidence="2">
    <name type="scientific">Culex pipiens</name>
    <name type="common">House mosquito</name>
    <dbReference type="NCBI Taxonomy" id="7175"/>
    <lineage>
        <taxon>Eukaryota</taxon>
        <taxon>Metazoa</taxon>
        <taxon>Ecdysozoa</taxon>
        <taxon>Arthropoda</taxon>
        <taxon>Hexapoda</taxon>
        <taxon>Insecta</taxon>
        <taxon>Pterygota</taxon>
        <taxon>Neoptera</taxon>
        <taxon>Endopterygota</taxon>
        <taxon>Diptera</taxon>
        <taxon>Nematocera</taxon>
        <taxon>Culicoidea</taxon>
        <taxon>Culicidae</taxon>
        <taxon>Culicinae</taxon>
        <taxon>Culicini</taxon>
        <taxon>Culex</taxon>
        <taxon>Culex</taxon>
    </lineage>
</organism>
<dbReference type="EMBL" id="HBUE01180988">
    <property type="protein sequence ID" value="CAG6520276.1"/>
    <property type="molecule type" value="Transcribed_RNA"/>
</dbReference>
<dbReference type="EMBL" id="HBUE01286597">
    <property type="protein sequence ID" value="CAG6571845.1"/>
    <property type="molecule type" value="Transcribed_RNA"/>
</dbReference>
<sequence length="179" mass="19056">MLQRGHAVLFLPGRVDAVHQVHVREAAAAERVESDRRRRGTTRNDPAPTAQGVCRDVRLLRDAREAGRKGRGNLQCAAGVHAPSAGGRRHERNAVVSVFPRRVSAVHAAHPGQAGPGPAHFPRGRRQAEGLPLAAAVSGAGNARLHQEAAGSGQGQNHRGDEVRREPDQGDGPAHHVQH</sequence>
<feature type="compositionally biased region" description="Basic and acidic residues" evidence="1">
    <location>
        <begin position="27"/>
        <end position="36"/>
    </location>
</feature>
<accession>A0A8D8JFL2</accession>
<protein>
    <submittedName>
        <fullName evidence="2">(northern house mosquito) hypothetical protein</fullName>
    </submittedName>
</protein>
<evidence type="ECO:0000313" key="2">
    <source>
        <dbReference type="EMBL" id="CAG6571845.1"/>
    </source>
</evidence>
<feature type="region of interest" description="Disordered" evidence="1">
    <location>
        <begin position="27"/>
        <end position="50"/>
    </location>
</feature>
<dbReference type="EMBL" id="HBUE01286596">
    <property type="protein sequence ID" value="CAG6571843.1"/>
    <property type="molecule type" value="Transcribed_RNA"/>
</dbReference>
<feature type="compositionally biased region" description="Basic and acidic residues" evidence="1">
    <location>
        <begin position="158"/>
        <end position="168"/>
    </location>
</feature>
<proteinExistence type="predicted"/>
<evidence type="ECO:0000256" key="1">
    <source>
        <dbReference type="SAM" id="MobiDB-lite"/>
    </source>
</evidence>
<dbReference type="EMBL" id="HBUE01180989">
    <property type="protein sequence ID" value="CAG6520278.1"/>
    <property type="molecule type" value="Transcribed_RNA"/>
</dbReference>
<reference evidence="2" key="1">
    <citation type="submission" date="2021-05" db="EMBL/GenBank/DDBJ databases">
        <authorList>
            <person name="Alioto T."/>
            <person name="Alioto T."/>
            <person name="Gomez Garrido J."/>
        </authorList>
    </citation>
    <scope>NUCLEOTIDE SEQUENCE</scope>
</reference>
<feature type="region of interest" description="Disordered" evidence="1">
    <location>
        <begin position="143"/>
        <end position="179"/>
    </location>
</feature>
<name>A0A8D8JFL2_CULPI</name>